<keyword evidence="1" id="KW-0472">Membrane</keyword>
<protein>
    <submittedName>
        <fullName evidence="4">Uncharacterized protein LOC113070628</fullName>
    </submittedName>
</protein>
<dbReference type="OrthoDB" id="8937644at2759"/>
<keyword evidence="2" id="KW-0732">Signal</keyword>
<keyword evidence="3" id="KW-1185">Reference proteome</keyword>
<accession>A0A6P6MTA4</accession>
<dbReference type="GeneID" id="113070628"/>
<dbReference type="KEGG" id="caua:113070628"/>
<dbReference type="AlphaFoldDB" id="A0A6P6MTA4"/>
<name>A0A6P6MTA4_CARAU</name>
<evidence type="ECO:0000313" key="4">
    <source>
        <dbReference type="RefSeq" id="XP_026099812.1"/>
    </source>
</evidence>
<keyword evidence="1" id="KW-1133">Transmembrane helix</keyword>
<gene>
    <name evidence="4" type="primary">LOC113070628</name>
</gene>
<proteinExistence type="predicted"/>
<dbReference type="RefSeq" id="XP_026099812.1">
    <property type="nucleotide sequence ID" value="XM_026244027.1"/>
</dbReference>
<evidence type="ECO:0000256" key="1">
    <source>
        <dbReference type="SAM" id="Phobius"/>
    </source>
</evidence>
<evidence type="ECO:0000256" key="2">
    <source>
        <dbReference type="SAM" id="SignalP"/>
    </source>
</evidence>
<keyword evidence="1" id="KW-0812">Transmembrane</keyword>
<evidence type="ECO:0000313" key="3">
    <source>
        <dbReference type="Proteomes" id="UP000515129"/>
    </source>
</evidence>
<feature type="transmembrane region" description="Helical" evidence="1">
    <location>
        <begin position="149"/>
        <end position="169"/>
    </location>
</feature>
<feature type="chain" id="PRO_5027804716" evidence="2">
    <location>
        <begin position="23"/>
        <end position="203"/>
    </location>
</feature>
<sequence>MKSVNAVQLFILVWTFTAVCQADEDISVSCDDLTGSVGKEVTLICSVSLKITECCIIMYKFKYPEIFNDSSICRQDVSVNSCEQRNSFTCRYTPPTEMKEQFRFFVQTKCGVKKAVIFTFNTVSSGHVDAVNPSGSPPPETAPRFKGTVITVVMVGFIIFIIFIMMVIIRQTKPNFTKHCRRQNWMFLRVRHDEDNNRPEDVI</sequence>
<feature type="signal peptide" evidence="2">
    <location>
        <begin position="1"/>
        <end position="22"/>
    </location>
</feature>
<dbReference type="Proteomes" id="UP000515129">
    <property type="component" value="Unplaced"/>
</dbReference>
<reference evidence="4" key="1">
    <citation type="submission" date="2025-08" db="UniProtKB">
        <authorList>
            <consortium name="RefSeq"/>
        </authorList>
    </citation>
    <scope>IDENTIFICATION</scope>
    <source>
        <strain evidence="4">Wakin</strain>
        <tissue evidence="4">Muscle</tissue>
    </source>
</reference>
<organism evidence="3 4">
    <name type="scientific">Carassius auratus</name>
    <name type="common">Goldfish</name>
    <dbReference type="NCBI Taxonomy" id="7957"/>
    <lineage>
        <taxon>Eukaryota</taxon>
        <taxon>Metazoa</taxon>
        <taxon>Chordata</taxon>
        <taxon>Craniata</taxon>
        <taxon>Vertebrata</taxon>
        <taxon>Euteleostomi</taxon>
        <taxon>Actinopterygii</taxon>
        <taxon>Neopterygii</taxon>
        <taxon>Teleostei</taxon>
        <taxon>Ostariophysi</taxon>
        <taxon>Cypriniformes</taxon>
        <taxon>Cyprinidae</taxon>
        <taxon>Cyprininae</taxon>
        <taxon>Carassius</taxon>
    </lineage>
</organism>